<dbReference type="Proteomes" id="UP000243106">
    <property type="component" value="Unassembled WGS sequence"/>
</dbReference>
<protein>
    <submittedName>
        <fullName evidence="1">Uncharacterized protein</fullName>
    </submittedName>
</protein>
<evidence type="ECO:0000313" key="1">
    <source>
        <dbReference type="EMBL" id="SFQ44416.1"/>
    </source>
</evidence>
<dbReference type="AlphaFoldDB" id="A0A1I5YJL0"/>
<gene>
    <name evidence="1" type="ORF">SAMN05421853_1065</name>
</gene>
<dbReference type="RefSeq" id="WP_093011121.1">
    <property type="nucleotide sequence ID" value="NZ_FOXV01000006.1"/>
</dbReference>
<dbReference type="STRING" id="93684.SAMN05421853_1065"/>
<dbReference type="EMBL" id="FOXV01000006">
    <property type="protein sequence ID" value="SFQ44416.1"/>
    <property type="molecule type" value="Genomic_DNA"/>
</dbReference>
<evidence type="ECO:0000313" key="2">
    <source>
        <dbReference type="Proteomes" id="UP000243106"/>
    </source>
</evidence>
<name>A0A1I5YJL0_9RHOB</name>
<organism evidence="1 2">
    <name type="scientific">Roseivivax halotolerans</name>
    <dbReference type="NCBI Taxonomy" id="93684"/>
    <lineage>
        <taxon>Bacteria</taxon>
        <taxon>Pseudomonadati</taxon>
        <taxon>Pseudomonadota</taxon>
        <taxon>Alphaproteobacteria</taxon>
        <taxon>Rhodobacterales</taxon>
        <taxon>Roseobacteraceae</taxon>
        <taxon>Roseivivax</taxon>
    </lineage>
</organism>
<proteinExistence type="predicted"/>
<sequence>MSEPLQSALLAVIELVPAAKSALAEAGAHLDASQRKAPFKFSGKLDDGKVFHDRDLEELERLLKPLQKIIRDGERTEVIVDEGYVDESWIQTILIPEARELQETCAPLFQLRDALRHVRDLRRVDRIYSQLAH</sequence>
<keyword evidence="2" id="KW-1185">Reference proteome</keyword>
<accession>A0A1I5YJL0</accession>
<reference evidence="2" key="1">
    <citation type="submission" date="2016-10" db="EMBL/GenBank/DDBJ databases">
        <authorList>
            <person name="Varghese N."/>
            <person name="Submissions S."/>
        </authorList>
    </citation>
    <scope>NUCLEOTIDE SEQUENCE [LARGE SCALE GENOMIC DNA]</scope>
    <source>
        <strain evidence="2">JCM 10271</strain>
    </source>
</reference>